<evidence type="ECO:0000256" key="11">
    <source>
        <dbReference type="ARBA" id="ARBA00049047"/>
    </source>
</evidence>
<accession>A0A396RWK3</accession>
<reference evidence="14 15" key="1">
    <citation type="submission" date="2018-06" db="EMBL/GenBank/DDBJ databases">
        <title>Pseudomonas jilinensis sp. nov., isolated from the production water of Jilin Oilfield in China.</title>
        <authorList>
            <person name="Wang J."/>
        </authorList>
    </citation>
    <scope>NUCLEOTIDE SEQUENCE [LARGE SCALE GENOMIC DNA]</scope>
    <source>
        <strain evidence="14 15">JS15-10A1</strain>
    </source>
</reference>
<evidence type="ECO:0000256" key="9">
    <source>
        <dbReference type="ARBA" id="ARBA00023141"/>
    </source>
</evidence>
<evidence type="ECO:0000256" key="7">
    <source>
        <dbReference type="ARBA" id="ARBA00022822"/>
    </source>
</evidence>
<evidence type="ECO:0000256" key="3">
    <source>
        <dbReference type="ARBA" id="ARBA00004733"/>
    </source>
</evidence>
<keyword evidence="9 12" id="KW-0057">Aromatic amino acid biosynthesis</keyword>
<evidence type="ECO:0000313" key="15">
    <source>
        <dbReference type="Proteomes" id="UP000265745"/>
    </source>
</evidence>
<dbReference type="PROSITE" id="PS00168">
    <property type="entry name" value="TRP_SYNTHASE_BETA"/>
    <property type="match status" value="1"/>
</dbReference>
<evidence type="ECO:0000256" key="8">
    <source>
        <dbReference type="ARBA" id="ARBA00022898"/>
    </source>
</evidence>
<keyword evidence="7 12" id="KW-0822">Tryptophan biosynthesis</keyword>
<dbReference type="InterPro" id="IPR006653">
    <property type="entry name" value="Trp_synth_b_CS"/>
</dbReference>
<feature type="modified residue" description="N6-(pyridoxal phosphate)lysine" evidence="12">
    <location>
        <position position="95"/>
    </location>
</feature>
<dbReference type="Gene3D" id="3.40.50.1100">
    <property type="match status" value="2"/>
</dbReference>
<evidence type="ECO:0000256" key="10">
    <source>
        <dbReference type="ARBA" id="ARBA00023239"/>
    </source>
</evidence>
<dbReference type="RefSeq" id="WP_119701573.1">
    <property type="nucleotide sequence ID" value="NZ_QJSA01000010.1"/>
</dbReference>
<feature type="domain" description="Tryptophan synthase beta chain-like PALP" evidence="13">
    <location>
        <begin position="61"/>
        <end position="384"/>
    </location>
</feature>
<dbReference type="GO" id="GO:0005737">
    <property type="term" value="C:cytoplasm"/>
    <property type="evidence" value="ECO:0007669"/>
    <property type="project" value="TreeGrafter"/>
</dbReference>
<dbReference type="AlphaFoldDB" id="A0A396RWK3"/>
<evidence type="ECO:0000256" key="12">
    <source>
        <dbReference type="HAMAP-Rule" id="MF_00133"/>
    </source>
</evidence>
<comment type="similarity">
    <text evidence="4 12">Belongs to the TrpB family.</text>
</comment>
<dbReference type="PANTHER" id="PTHR48077">
    <property type="entry name" value="TRYPTOPHAN SYNTHASE-RELATED"/>
    <property type="match status" value="1"/>
</dbReference>
<evidence type="ECO:0000313" key="14">
    <source>
        <dbReference type="EMBL" id="RHW20819.1"/>
    </source>
</evidence>
<name>A0A396RWK3_9PSED</name>
<dbReference type="SUPFAM" id="SSF53686">
    <property type="entry name" value="Tryptophan synthase beta subunit-like PLP-dependent enzymes"/>
    <property type="match status" value="1"/>
</dbReference>
<dbReference type="UniPathway" id="UPA00035">
    <property type="reaction ID" value="UER00044"/>
</dbReference>
<comment type="caution">
    <text evidence="14">The sequence shown here is derived from an EMBL/GenBank/DDBJ whole genome shotgun (WGS) entry which is preliminary data.</text>
</comment>
<dbReference type="HAMAP" id="MF_00133">
    <property type="entry name" value="Trp_synth_beta"/>
    <property type="match status" value="1"/>
</dbReference>
<dbReference type="GO" id="GO:0004834">
    <property type="term" value="F:tryptophan synthase activity"/>
    <property type="evidence" value="ECO:0007669"/>
    <property type="project" value="UniProtKB-UniRule"/>
</dbReference>
<dbReference type="PANTHER" id="PTHR48077:SF3">
    <property type="entry name" value="TRYPTOPHAN SYNTHASE"/>
    <property type="match status" value="1"/>
</dbReference>
<dbReference type="CDD" id="cd06446">
    <property type="entry name" value="Trp-synth_B"/>
    <property type="match status" value="1"/>
</dbReference>
<dbReference type="InterPro" id="IPR001926">
    <property type="entry name" value="TrpB-like_PALP"/>
</dbReference>
<proteinExistence type="inferred from homology"/>
<evidence type="ECO:0000256" key="1">
    <source>
        <dbReference type="ARBA" id="ARBA00001933"/>
    </source>
</evidence>
<keyword evidence="6 12" id="KW-0028">Amino-acid biosynthesis</keyword>
<keyword evidence="15" id="KW-1185">Reference proteome</keyword>
<comment type="subunit">
    <text evidence="5 12">Tetramer of two alpha and two beta chains.</text>
</comment>
<gene>
    <name evidence="12 14" type="primary">trpB</name>
    <name evidence="14" type="ORF">C2846_12495</name>
</gene>
<protein>
    <recommendedName>
        <fullName evidence="12">Tryptophan synthase beta chain</fullName>
        <ecNumber evidence="12">4.2.1.20</ecNumber>
    </recommendedName>
</protein>
<keyword evidence="10 12" id="KW-0456">Lyase</keyword>
<evidence type="ECO:0000256" key="2">
    <source>
        <dbReference type="ARBA" id="ARBA00002786"/>
    </source>
</evidence>
<evidence type="ECO:0000256" key="5">
    <source>
        <dbReference type="ARBA" id="ARBA00011270"/>
    </source>
</evidence>
<comment type="function">
    <text evidence="2 12">The beta subunit is responsible for the synthesis of L-tryptophan from indole and L-serine.</text>
</comment>
<dbReference type="PIRSF" id="PIRSF001413">
    <property type="entry name" value="Trp_syn_beta"/>
    <property type="match status" value="1"/>
</dbReference>
<dbReference type="FunFam" id="3.40.50.1100:FF:000001">
    <property type="entry name" value="Tryptophan synthase beta chain"/>
    <property type="match status" value="1"/>
</dbReference>
<dbReference type="InterPro" id="IPR036052">
    <property type="entry name" value="TrpB-like_PALP_sf"/>
</dbReference>
<dbReference type="InterPro" id="IPR006654">
    <property type="entry name" value="Trp_synth_beta"/>
</dbReference>
<evidence type="ECO:0000256" key="4">
    <source>
        <dbReference type="ARBA" id="ARBA00009982"/>
    </source>
</evidence>
<comment type="cofactor">
    <cofactor evidence="1 12">
        <name>pyridoxal 5'-phosphate</name>
        <dbReference type="ChEBI" id="CHEBI:597326"/>
    </cofactor>
</comment>
<dbReference type="OrthoDB" id="9766131at2"/>
<keyword evidence="8 12" id="KW-0663">Pyridoxal phosphate</keyword>
<dbReference type="EMBL" id="QJSA01000010">
    <property type="protein sequence ID" value="RHW20819.1"/>
    <property type="molecule type" value="Genomic_DNA"/>
</dbReference>
<dbReference type="Proteomes" id="UP000265745">
    <property type="component" value="Unassembled WGS sequence"/>
</dbReference>
<dbReference type="InterPro" id="IPR023026">
    <property type="entry name" value="Trp_synth_beta/beta-like"/>
</dbReference>
<dbReference type="NCBIfam" id="TIGR00263">
    <property type="entry name" value="trpB"/>
    <property type="match status" value="1"/>
</dbReference>
<evidence type="ECO:0000256" key="6">
    <source>
        <dbReference type="ARBA" id="ARBA00022605"/>
    </source>
</evidence>
<dbReference type="EC" id="4.2.1.20" evidence="12"/>
<organism evidence="14 15">
    <name type="scientific">Pseudomonas jilinensis</name>
    <dbReference type="NCBI Taxonomy" id="2078689"/>
    <lineage>
        <taxon>Bacteria</taxon>
        <taxon>Pseudomonadati</taxon>
        <taxon>Pseudomonadota</taxon>
        <taxon>Gammaproteobacteria</taxon>
        <taxon>Pseudomonadales</taxon>
        <taxon>Pseudomonadaceae</taxon>
        <taxon>Pseudomonas</taxon>
    </lineage>
</organism>
<comment type="pathway">
    <text evidence="3 12">Amino-acid biosynthesis; L-tryptophan biosynthesis; L-tryptophan from chorismate: step 5/5.</text>
</comment>
<dbReference type="FunFam" id="3.40.50.1100:FF:000004">
    <property type="entry name" value="Tryptophan synthase beta chain"/>
    <property type="match status" value="1"/>
</dbReference>
<comment type="catalytic activity">
    <reaction evidence="11 12">
        <text>(1S,2R)-1-C-(indol-3-yl)glycerol 3-phosphate + L-serine = D-glyceraldehyde 3-phosphate + L-tryptophan + H2O</text>
        <dbReference type="Rhea" id="RHEA:10532"/>
        <dbReference type="ChEBI" id="CHEBI:15377"/>
        <dbReference type="ChEBI" id="CHEBI:33384"/>
        <dbReference type="ChEBI" id="CHEBI:57912"/>
        <dbReference type="ChEBI" id="CHEBI:58866"/>
        <dbReference type="ChEBI" id="CHEBI:59776"/>
        <dbReference type="EC" id="4.2.1.20"/>
    </reaction>
</comment>
<dbReference type="Pfam" id="PF00291">
    <property type="entry name" value="PALP"/>
    <property type="match status" value="1"/>
</dbReference>
<sequence length="402" mass="43913">MSTPRYRRQADALGQFGQFGGRFVAENLMPLVLELEQAFNQALTEPDFIAELDRFQAEFVGRPSPLYFAERLTEQYGGARIFFKREELNHTGAHKINNCIGQILLARRMGKTRIIAETGAGMHGVATATVAARFGLECVVYMGATDIQRQRDNVARMRLLGARIVPVNSGTGTLKDAMNEALRDWVTHIDNSYYLIGTVAGPHPYPTMVREFQAVIGRETREQMLTREGRLPDSLIACIGGGSNAMGLFHPFLDDPEVQIIGVEAAGHGLASGLHAASLQGGTPGVLHGNRTYLLQNADGQITDAHSISAGLDYPGIGPEHAWLHEQGRVEYVAINDQQALAAFHNCCRREGIIPALETAHALAEVARRAPDLPTDHLLVVCLSGRGDKDMPTVLQLMEEQA</sequence>
<evidence type="ECO:0000259" key="13">
    <source>
        <dbReference type="Pfam" id="PF00291"/>
    </source>
</evidence>